<evidence type="ECO:0000313" key="5">
    <source>
        <dbReference type="Proteomes" id="UP000306145"/>
    </source>
</evidence>
<dbReference type="GO" id="GO:0000287">
    <property type="term" value="F:magnesium ion binding"/>
    <property type="evidence" value="ECO:0007669"/>
    <property type="project" value="InterPro"/>
</dbReference>
<dbReference type="GO" id="GO:0005829">
    <property type="term" value="C:cytosol"/>
    <property type="evidence" value="ECO:0007669"/>
    <property type="project" value="TreeGrafter"/>
</dbReference>
<dbReference type="OrthoDB" id="190168at2"/>
<keyword evidence="2 4" id="KW-0808">Transferase</keyword>
<name>A0A5C4QTY0_9ACTN</name>
<dbReference type="InterPro" id="IPR008278">
    <property type="entry name" value="4-PPantetheinyl_Trfase_dom"/>
</dbReference>
<comment type="similarity">
    <text evidence="1">Belongs to the P-Pant transferase superfamily. Gsp/Sfp/HetI/AcpT family.</text>
</comment>
<protein>
    <submittedName>
        <fullName evidence="4">4'-phosphopantetheinyl transferase superfamily protein</fullName>
    </submittedName>
</protein>
<dbReference type="EMBL" id="VDFY01000162">
    <property type="protein sequence ID" value="TNH28030.1"/>
    <property type="molecule type" value="Genomic_DNA"/>
</dbReference>
<sequence>MAAGASPPAGGRRGGTGELTLTIGVPGGDTGAAVRTTDCCVWCIDPRDAPDWCEELLSEPERARAESFHNVVARRRFTSATALVKVAVAGWAGCDPFDVRLRRECPDCGRLHGRPEVVGGTPNVSLSHSGDRVAVALYEHGPVGVDVEQVNPDVDMDSMLGFVFGEAERRVFDAIEDPSARLQAFYHCWTRKESVLKATGDGLRTPMSNVTVGASHGQVRLTGFTDRPELVETAQMVDLRPEPGYVGAVTVLSARPVRVWELDGADAFATAAELVRDRTRIAVR</sequence>
<organism evidence="4 5">
    <name type="scientific">Micromonospora orduensis</name>
    <dbReference type="NCBI Taxonomy" id="1420891"/>
    <lineage>
        <taxon>Bacteria</taxon>
        <taxon>Bacillati</taxon>
        <taxon>Actinomycetota</taxon>
        <taxon>Actinomycetes</taxon>
        <taxon>Micromonosporales</taxon>
        <taxon>Micromonosporaceae</taxon>
        <taxon>Micromonospora</taxon>
    </lineage>
</organism>
<dbReference type="RefSeq" id="WP_139585262.1">
    <property type="nucleotide sequence ID" value="NZ_VDFY01000162.1"/>
</dbReference>
<dbReference type="SUPFAM" id="SSF56214">
    <property type="entry name" value="4'-phosphopantetheinyl transferase"/>
    <property type="match status" value="2"/>
</dbReference>
<keyword evidence="5" id="KW-1185">Reference proteome</keyword>
<dbReference type="Proteomes" id="UP000306145">
    <property type="component" value="Unassembled WGS sequence"/>
</dbReference>
<dbReference type="Pfam" id="PF01648">
    <property type="entry name" value="ACPS"/>
    <property type="match status" value="1"/>
</dbReference>
<evidence type="ECO:0000259" key="3">
    <source>
        <dbReference type="Pfam" id="PF01648"/>
    </source>
</evidence>
<gene>
    <name evidence="4" type="ORF">FHG89_16440</name>
</gene>
<feature type="domain" description="4'-phosphopantetheinyl transferase" evidence="3">
    <location>
        <begin position="142"/>
        <end position="219"/>
    </location>
</feature>
<dbReference type="GO" id="GO:0008897">
    <property type="term" value="F:holo-[acyl-carrier-protein] synthase activity"/>
    <property type="evidence" value="ECO:0007669"/>
    <property type="project" value="InterPro"/>
</dbReference>
<reference evidence="4 5" key="1">
    <citation type="submission" date="2019-06" db="EMBL/GenBank/DDBJ databases">
        <title>Micromonospora ordensis sp. nov., isolated from deep marine sediment.</title>
        <authorList>
            <person name="Veyisoglu A."/>
            <person name="Carro L."/>
            <person name="Klenk H.-P."/>
            <person name="Sahin N."/>
        </authorList>
    </citation>
    <scope>NUCLEOTIDE SEQUENCE [LARGE SCALE GENOMIC DNA]</scope>
    <source>
        <strain evidence="4 5">S2509</strain>
    </source>
</reference>
<evidence type="ECO:0000256" key="2">
    <source>
        <dbReference type="ARBA" id="ARBA00022679"/>
    </source>
</evidence>
<dbReference type="GO" id="GO:0019878">
    <property type="term" value="P:lysine biosynthetic process via aminoadipic acid"/>
    <property type="evidence" value="ECO:0007669"/>
    <property type="project" value="TreeGrafter"/>
</dbReference>
<accession>A0A5C4QTY0</accession>
<evidence type="ECO:0000256" key="1">
    <source>
        <dbReference type="ARBA" id="ARBA00010990"/>
    </source>
</evidence>
<proteinExistence type="inferred from homology"/>
<evidence type="ECO:0000313" key="4">
    <source>
        <dbReference type="EMBL" id="TNH28030.1"/>
    </source>
</evidence>
<dbReference type="Gene3D" id="3.90.470.20">
    <property type="entry name" value="4'-phosphopantetheinyl transferase domain"/>
    <property type="match status" value="2"/>
</dbReference>
<dbReference type="InterPro" id="IPR037143">
    <property type="entry name" value="4-PPantetheinyl_Trfase_dom_sf"/>
</dbReference>
<dbReference type="AlphaFoldDB" id="A0A5C4QTY0"/>
<dbReference type="InterPro" id="IPR050559">
    <property type="entry name" value="P-Pant_transferase_sf"/>
</dbReference>
<comment type="caution">
    <text evidence="4">The sequence shown here is derived from an EMBL/GenBank/DDBJ whole genome shotgun (WGS) entry which is preliminary data.</text>
</comment>
<dbReference type="PANTHER" id="PTHR12215:SF10">
    <property type="entry name" value="L-AMINOADIPATE-SEMIALDEHYDE DEHYDROGENASE-PHOSPHOPANTETHEINYL TRANSFERASE"/>
    <property type="match status" value="1"/>
</dbReference>
<dbReference type="PANTHER" id="PTHR12215">
    <property type="entry name" value="PHOSPHOPANTETHEINE TRANSFERASE"/>
    <property type="match status" value="1"/>
</dbReference>